<protein>
    <submittedName>
        <fullName evidence="2">Uncharacterized protein</fullName>
    </submittedName>
</protein>
<dbReference type="Proteomes" id="UP001454036">
    <property type="component" value="Unassembled WGS sequence"/>
</dbReference>
<gene>
    <name evidence="2" type="ORF">LIER_30529</name>
</gene>
<reference evidence="2 3" key="1">
    <citation type="submission" date="2024-01" db="EMBL/GenBank/DDBJ databases">
        <title>The complete chloroplast genome sequence of Lithospermum erythrorhizon: insights into the phylogenetic relationship among Boraginaceae species and the maternal lineages of purple gromwells.</title>
        <authorList>
            <person name="Okada T."/>
            <person name="Watanabe K."/>
        </authorList>
    </citation>
    <scope>NUCLEOTIDE SEQUENCE [LARGE SCALE GENOMIC DNA]</scope>
</reference>
<evidence type="ECO:0000256" key="1">
    <source>
        <dbReference type="SAM" id="MobiDB-lite"/>
    </source>
</evidence>
<keyword evidence="3" id="KW-1185">Reference proteome</keyword>
<feature type="region of interest" description="Disordered" evidence="1">
    <location>
        <begin position="1"/>
        <end position="22"/>
    </location>
</feature>
<feature type="compositionally biased region" description="Polar residues" evidence="1">
    <location>
        <begin position="1"/>
        <end position="16"/>
    </location>
</feature>
<comment type="caution">
    <text evidence="2">The sequence shown here is derived from an EMBL/GenBank/DDBJ whole genome shotgun (WGS) entry which is preliminary data.</text>
</comment>
<evidence type="ECO:0000313" key="3">
    <source>
        <dbReference type="Proteomes" id="UP001454036"/>
    </source>
</evidence>
<evidence type="ECO:0000313" key="2">
    <source>
        <dbReference type="EMBL" id="GAA0183047.1"/>
    </source>
</evidence>
<dbReference type="AlphaFoldDB" id="A0AAV3RRY5"/>
<accession>A0AAV3RRY5</accession>
<name>A0AAV3RRY5_LITER</name>
<sequence length="102" mass="11272">MSHSESPSLEGSQTGGTPIVSGTVPIVIRDPLSVPFSEEKLRGFRRHFSIPSYVQMRLPGEGDQVFEPRIDPSCSEGPHAPGWTSMYIESLNYGARFPFHPL</sequence>
<proteinExistence type="predicted"/>
<organism evidence="2 3">
    <name type="scientific">Lithospermum erythrorhizon</name>
    <name type="common">Purple gromwell</name>
    <name type="synonym">Lithospermum officinale var. erythrorhizon</name>
    <dbReference type="NCBI Taxonomy" id="34254"/>
    <lineage>
        <taxon>Eukaryota</taxon>
        <taxon>Viridiplantae</taxon>
        <taxon>Streptophyta</taxon>
        <taxon>Embryophyta</taxon>
        <taxon>Tracheophyta</taxon>
        <taxon>Spermatophyta</taxon>
        <taxon>Magnoliopsida</taxon>
        <taxon>eudicotyledons</taxon>
        <taxon>Gunneridae</taxon>
        <taxon>Pentapetalae</taxon>
        <taxon>asterids</taxon>
        <taxon>lamiids</taxon>
        <taxon>Boraginales</taxon>
        <taxon>Boraginaceae</taxon>
        <taxon>Boraginoideae</taxon>
        <taxon>Lithospermeae</taxon>
        <taxon>Lithospermum</taxon>
    </lineage>
</organism>
<dbReference type="EMBL" id="BAABME010010975">
    <property type="protein sequence ID" value="GAA0183047.1"/>
    <property type="molecule type" value="Genomic_DNA"/>
</dbReference>